<proteinExistence type="predicted"/>
<reference evidence="3 4" key="1">
    <citation type="journal article" date="2023" name="G3 (Bethesda)">
        <title>A chromosome-length genome assembly and annotation of blackberry (Rubus argutus, cv. 'Hillquist').</title>
        <authorList>
            <person name="Bruna T."/>
            <person name="Aryal R."/>
            <person name="Dudchenko O."/>
            <person name="Sargent D.J."/>
            <person name="Mead D."/>
            <person name="Buti M."/>
            <person name="Cavallini A."/>
            <person name="Hytonen T."/>
            <person name="Andres J."/>
            <person name="Pham M."/>
            <person name="Weisz D."/>
            <person name="Mascagni F."/>
            <person name="Usai G."/>
            <person name="Natali L."/>
            <person name="Bassil N."/>
            <person name="Fernandez G.E."/>
            <person name="Lomsadze A."/>
            <person name="Armour M."/>
            <person name="Olukolu B."/>
            <person name="Poorten T."/>
            <person name="Britton C."/>
            <person name="Davik J."/>
            <person name="Ashrafi H."/>
            <person name="Aiden E.L."/>
            <person name="Borodovsky M."/>
            <person name="Worthington M."/>
        </authorList>
    </citation>
    <scope>NUCLEOTIDE SEQUENCE [LARGE SCALE GENOMIC DNA]</scope>
    <source>
        <strain evidence="3">PI 553951</strain>
    </source>
</reference>
<keyword evidence="4" id="KW-1185">Reference proteome</keyword>
<accession>A0AAW1X7H9</accession>
<dbReference type="EMBL" id="JBEDUW010000004">
    <property type="protein sequence ID" value="KAK9932298.1"/>
    <property type="molecule type" value="Genomic_DNA"/>
</dbReference>
<sequence>MASTGAKREPEWIERVRSEGAVPLLDADSCQNGWASPPGDKFMVRGPDYLSTKVKIPAGAYLLKPISFDWIKSSTKIGEILKHPNSRVRKVIEDECLTGDKPFVWAFNLQVPNKDNYSAVAYFTTSEPIPEGSLMDQFLKGDDGFRNSRLKLIANIVKGPWIVRKAVGEQAICIIGRALSCNYCISDSFLEVDVDIGSSMVASAIVHLAFGYISTLTVDLAFLIEGQTESELPEQILGAVRFSDLDPAVARPTEPSSDRSLGSLQSSLPTRLWKSIGQGFSHILHPGAQENGSMSGSPHANGIGDNKEGSFEEIKKW</sequence>
<evidence type="ECO:0000259" key="2">
    <source>
        <dbReference type="Pfam" id="PF07059"/>
    </source>
</evidence>
<gene>
    <name evidence="3" type="ORF">M0R45_019541</name>
</gene>
<feature type="compositionally biased region" description="Basic and acidic residues" evidence="1">
    <location>
        <begin position="305"/>
        <end position="317"/>
    </location>
</feature>
<dbReference type="AlphaFoldDB" id="A0AAW1X7H9"/>
<evidence type="ECO:0000256" key="1">
    <source>
        <dbReference type="SAM" id="MobiDB-lite"/>
    </source>
</evidence>
<organism evidence="3 4">
    <name type="scientific">Rubus argutus</name>
    <name type="common">Southern blackberry</name>
    <dbReference type="NCBI Taxonomy" id="59490"/>
    <lineage>
        <taxon>Eukaryota</taxon>
        <taxon>Viridiplantae</taxon>
        <taxon>Streptophyta</taxon>
        <taxon>Embryophyta</taxon>
        <taxon>Tracheophyta</taxon>
        <taxon>Spermatophyta</taxon>
        <taxon>Magnoliopsida</taxon>
        <taxon>eudicotyledons</taxon>
        <taxon>Gunneridae</taxon>
        <taxon>Pentapetalae</taxon>
        <taxon>rosids</taxon>
        <taxon>fabids</taxon>
        <taxon>Rosales</taxon>
        <taxon>Rosaceae</taxon>
        <taxon>Rosoideae</taxon>
        <taxon>Rosoideae incertae sedis</taxon>
        <taxon>Rubus</taxon>
    </lineage>
</organism>
<dbReference type="PANTHER" id="PTHR12136">
    <property type="entry name" value="ENHANCED DISEASE RESISTANCE-RELATED"/>
    <property type="match status" value="1"/>
</dbReference>
<comment type="caution">
    <text evidence="3">The sequence shown here is derived from an EMBL/GenBank/DDBJ whole genome shotgun (WGS) entry which is preliminary data.</text>
</comment>
<dbReference type="Proteomes" id="UP001457282">
    <property type="component" value="Unassembled WGS sequence"/>
</dbReference>
<dbReference type="InterPro" id="IPR009769">
    <property type="entry name" value="EDR2_C"/>
</dbReference>
<name>A0AAW1X7H9_RUBAR</name>
<evidence type="ECO:0000313" key="4">
    <source>
        <dbReference type="Proteomes" id="UP001457282"/>
    </source>
</evidence>
<dbReference type="Pfam" id="PF07059">
    <property type="entry name" value="EDR2_C"/>
    <property type="match status" value="1"/>
</dbReference>
<dbReference type="PANTHER" id="PTHR12136:SF101">
    <property type="entry name" value="ENHANCED DISEASE RESISTANCE-LIKE PROTEIN (DUF1336)"/>
    <property type="match status" value="1"/>
</dbReference>
<protein>
    <recommendedName>
        <fullName evidence="2">Protein ENHANCED DISEASE RESISTANCE 2 C-terminal domain-containing protein</fullName>
    </recommendedName>
</protein>
<feature type="region of interest" description="Disordered" evidence="1">
    <location>
        <begin position="287"/>
        <end position="317"/>
    </location>
</feature>
<feature type="domain" description="Protein ENHANCED DISEASE RESISTANCE 2 C-terminal" evidence="2">
    <location>
        <begin position="34"/>
        <end position="246"/>
    </location>
</feature>
<dbReference type="InterPro" id="IPR045096">
    <property type="entry name" value="EDR2-like"/>
</dbReference>
<evidence type="ECO:0000313" key="3">
    <source>
        <dbReference type="EMBL" id="KAK9932298.1"/>
    </source>
</evidence>